<dbReference type="Proteomes" id="UP000275772">
    <property type="component" value="Unassembled WGS sequence"/>
</dbReference>
<evidence type="ECO:0000256" key="6">
    <source>
        <dbReference type="ARBA" id="ARBA00022723"/>
    </source>
</evidence>
<keyword evidence="8" id="KW-0223">Dioxygenase</keyword>
<dbReference type="EMBL" id="UNSH01000060">
    <property type="protein sequence ID" value="SZF03872.1"/>
    <property type="molecule type" value="Genomic_DNA"/>
</dbReference>
<dbReference type="Pfam" id="PF06155">
    <property type="entry name" value="GBBH-like_N"/>
    <property type="match status" value="1"/>
</dbReference>
<sequence>MHLQTLYRVTQRVTLYLPLFSESRAPIAKHYSAINYTRCRKSQEIDDWPLAGKHHEPGGRLTRTPDSSYENYNGNKMGIYGSWGISLSLKKHTHPTRLSNLWLRDNCRCQKCLSPQTMQRAFDTFSLPNEIIPDEVSTEKEGLRILWPASDGDRHISFYTWDWITKNVSSSQSKRDSNSSLYSLWDSEIESDPPTVHHDEIMADDQGVGKWTAKIVSSIGYIDAICNPFLQRKFGFCYVEQCPVSLEKTKKLIERISFIRETHYGGFYEFTSNLAIKDTAYTNIALPLHTDTTYFTDPAGLQMFHLLSHEQGQGGISVLVDGFKAAQMLKLQSPAEYKILTQQPVHAHTIGNEGCTIKPAKPFPVLNVADSADEKEPELYQIRWNNEDRGLVPLTNGNYEDVELWYSAARNFNSIINKISMQYRVQLEPGRPLIFDNWRVLHGRTAFTGRRKMCGAYINHDDYISRWRNTNFTRDQIHDQIL</sequence>
<dbReference type="PANTHER" id="PTHR10696:SF51">
    <property type="entry name" value="TRIMETHYLLYSINE DIOXYGENASE, MITOCHONDRIAL"/>
    <property type="match status" value="1"/>
</dbReference>
<dbReference type="VEuPathDB" id="FungiDB:BLGHR1_14666"/>
<dbReference type="InterPro" id="IPR010376">
    <property type="entry name" value="GBBH-like_N"/>
</dbReference>
<evidence type="ECO:0000256" key="13">
    <source>
        <dbReference type="ARBA" id="ARBA00032283"/>
    </source>
</evidence>
<comment type="pathway">
    <text evidence="3">Amine and polyamine biosynthesis; carnitine biosynthesis.</text>
</comment>
<accession>A0A383UX50</accession>
<evidence type="ECO:0000256" key="14">
    <source>
        <dbReference type="ARBA" id="ARBA00046008"/>
    </source>
</evidence>
<dbReference type="GO" id="GO:0005739">
    <property type="term" value="C:mitochondrion"/>
    <property type="evidence" value="ECO:0007669"/>
    <property type="project" value="TreeGrafter"/>
</dbReference>
<evidence type="ECO:0000313" key="19">
    <source>
        <dbReference type="Proteomes" id="UP000275772"/>
    </source>
</evidence>
<comment type="catalytic activity">
    <reaction evidence="15">
        <text>N(6),N(6),N(6)-trimethyl-L-lysine + 2-oxoglutarate + O2 = (3S)-3-hydroxy-N(6),N(6),N(6)-trimethyl-L-lysine + succinate + CO2</text>
        <dbReference type="Rhea" id="RHEA:14181"/>
        <dbReference type="ChEBI" id="CHEBI:15379"/>
        <dbReference type="ChEBI" id="CHEBI:16526"/>
        <dbReference type="ChEBI" id="CHEBI:16810"/>
        <dbReference type="ChEBI" id="CHEBI:30031"/>
        <dbReference type="ChEBI" id="CHEBI:58100"/>
        <dbReference type="ChEBI" id="CHEBI:141499"/>
        <dbReference type="EC" id="1.14.11.8"/>
    </reaction>
</comment>
<evidence type="ECO:0000256" key="8">
    <source>
        <dbReference type="ARBA" id="ARBA00022964"/>
    </source>
</evidence>
<dbReference type="GO" id="GO:0045329">
    <property type="term" value="P:carnitine biosynthetic process"/>
    <property type="evidence" value="ECO:0007669"/>
    <property type="project" value="UniProtKB-UniPathway"/>
</dbReference>
<dbReference type="InterPro" id="IPR003819">
    <property type="entry name" value="TauD/TfdA-like"/>
</dbReference>
<proteinExistence type="inferred from homology"/>
<comment type="function">
    <text evidence="14">Converts trimethyllysine (TML) into hydroxytrimethyllysine (HTML).</text>
</comment>
<comment type="cofactor">
    <cofactor evidence="1">
        <name>Fe(2+)</name>
        <dbReference type="ChEBI" id="CHEBI:29033"/>
    </cofactor>
</comment>
<gene>
    <name evidence="18" type="ORF">BLGHR1_14666</name>
</gene>
<keyword evidence="10" id="KW-0408">Iron</keyword>
<keyword evidence="7" id="KW-0124">Carnitine biosynthesis</keyword>
<evidence type="ECO:0000256" key="1">
    <source>
        <dbReference type="ARBA" id="ARBA00001954"/>
    </source>
</evidence>
<dbReference type="PANTHER" id="PTHR10696">
    <property type="entry name" value="GAMMA-BUTYROBETAINE HYDROXYLASE-RELATED"/>
    <property type="match status" value="1"/>
</dbReference>
<evidence type="ECO:0000256" key="15">
    <source>
        <dbReference type="ARBA" id="ARBA00049334"/>
    </source>
</evidence>
<evidence type="ECO:0000256" key="10">
    <source>
        <dbReference type="ARBA" id="ARBA00023004"/>
    </source>
</evidence>
<dbReference type="GO" id="GO:0050353">
    <property type="term" value="F:trimethyllysine dioxygenase activity"/>
    <property type="evidence" value="ECO:0007669"/>
    <property type="project" value="UniProtKB-EC"/>
</dbReference>
<dbReference type="Gene3D" id="3.60.130.10">
    <property type="entry name" value="Clavaminate synthase-like"/>
    <property type="match status" value="1"/>
</dbReference>
<dbReference type="CDD" id="cd00250">
    <property type="entry name" value="CAS_like"/>
    <property type="match status" value="1"/>
</dbReference>
<dbReference type="InterPro" id="IPR050411">
    <property type="entry name" value="AlphaKG_dependent_hydroxylases"/>
</dbReference>
<evidence type="ECO:0000256" key="11">
    <source>
        <dbReference type="ARBA" id="ARBA00030363"/>
    </source>
</evidence>
<feature type="domain" description="Gamma-butyrobetaine hydroxylase-like N-terminal" evidence="17">
    <location>
        <begin position="94"/>
        <end position="164"/>
    </location>
</feature>
<dbReference type="EC" id="1.14.11.8" evidence="5"/>
<dbReference type="InterPro" id="IPR038492">
    <property type="entry name" value="GBBH-like_N_sf"/>
</dbReference>
<organism evidence="18 19">
    <name type="scientific">Blumeria hordei</name>
    <name type="common">Barley powdery mildew</name>
    <name type="synonym">Blumeria graminis f. sp. hordei</name>
    <dbReference type="NCBI Taxonomy" id="2867405"/>
    <lineage>
        <taxon>Eukaryota</taxon>
        <taxon>Fungi</taxon>
        <taxon>Dikarya</taxon>
        <taxon>Ascomycota</taxon>
        <taxon>Pezizomycotina</taxon>
        <taxon>Leotiomycetes</taxon>
        <taxon>Erysiphales</taxon>
        <taxon>Erysiphaceae</taxon>
        <taxon>Blumeria</taxon>
    </lineage>
</organism>
<protein>
    <recommendedName>
        <fullName evidence="5">trimethyllysine dioxygenase</fullName>
        <ecNumber evidence="5">1.14.11.8</ecNumber>
    </recommendedName>
    <alternativeName>
        <fullName evidence="12">Epsilon-trimethyllysine 2-oxoglutarate dioxygenase</fullName>
    </alternativeName>
    <alternativeName>
        <fullName evidence="11">TML hydroxylase</fullName>
    </alternativeName>
    <alternativeName>
        <fullName evidence="13">TML-alpha-ketoglutarate dioxygenase</fullName>
    </alternativeName>
</protein>
<evidence type="ECO:0000256" key="12">
    <source>
        <dbReference type="ARBA" id="ARBA00031778"/>
    </source>
</evidence>
<evidence type="ECO:0000259" key="17">
    <source>
        <dbReference type="Pfam" id="PF06155"/>
    </source>
</evidence>
<evidence type="ECO:0000256" key="2">
    <source>
        <dbReference type="ARBA" id="ARBA00001961"/>
    </source>
</evidence>
<dbReference type="Pfam" id="PF02668">
    <property type="entry name" value="TauD"/>
    <property type="match status" value="1"/>
</dbReference>
<feature type="domain" description="TauD/TfdA-like" evidence="16">
    <location>
        <begin position="232"/>
        <end position="457"/>
    </location>
</feature>
<keyword evidence="9" id="KW-0560">Oxidoreductase</keyword>
<dbReference type="SUPFAM" id="SSF51197">
    <property type="entry name" value="Clavaminate synthase-like"/>
    <property type="match status" value="1"/>
</dbReference>
<dbReference type="InterPro" id="IPR012776">
    <property type="entry name" value="Trimethyllysine_dOase"/>
</dbReference>
<dbReference type="UniPathway" id="UPA00118"/>
<dbReference type="GO" id="GO:0005506">
    <property type="term" value="F:iron ion binding"/>
    <property type="evidence" value="ECO:0007669"/>
    <property type="project" value="InterPro"/>
</dbReference>
<dbReference type="NCBIfam" id="TIGR02410">
    <property type="entry name" value="carnitine_TMLD"/>
    <property type="match status" value="1"/>
</dbReference>
<evidence type="ECO:0000259" key="16">
    <source>
        <dbReference type="Pfam" id="PF02668"/>
    </source>
</evidence>
<evidence type="ECO:0000256" key="3">
    <source>
        <dbReference type="ARBA" id="ARBA00005022"/>
    </source>
</evidence>
<evidence type="ECO:0000256" key="7">
    <source>
        <dbReference type="ARBA" id="ARBA00022873"/>
    </source>
</evidence>
<evidence type="ECO:0000313" key="18">
    <source>
        <dbReference type="EMBL" id="SZF03872.1"/>
    </source>
</evidence>
<evidence type="ECO:0000256" key="4">
    <source>
        <dbReference type="ARBA" id="ARBA00008654"/>
    </source>
</evidence>
<comment type="similarity">
    <text evidence="4">Belongs to the gamma-BBH/TMLD family.</text>
</comment>
<name>A0A383UX50_BLUHO</name>
<dbReference type="FunFam" id="3.60.130.10:FF:000001">
    <property type="entry name" value="Trimethyllysine dioxygenase, mitochondrial"/>
    <property type="match status" value="1"/>
</dbReference>
<dbReference type="Gene3D" id="3.30.2020.30">
    <property type="match status" value="1"/>
</dbReference>
<evidence type="ECO:0000256" key="9">
    <source>
        <dbReference type="ARBA" id="ARBA00023002"/>
    </source>
</evidence>
<dbReference type="AlphaFoldDB" id="A0A383UX50"/>
<evidence type="ECO:0000256" key="5">
    <source>
        <dbReference type="ARBA" id="ARBA00012267"/>
    </source>
</evidence>
<keyword evidence="6" id="KW-0479">Metal-binding</keyword>
<reference evidence="18 19" key="1">
    <citation type="submission" date="2017-11" db="EMBL/GenBank/DDBJ databases">
        <authorList>
            <person name="Kracher B."/>
        </authorList>
    </citation>
    <scope>NUCLEOTIDE SEQUENCE [LARGE SCALE GENOMIC DNA]</scope>
    <source>
        <strain evidence="18 19">RACE1</strain>
    </source>
</reference>
<comment type="cofactor">
    <cofactor evidence="2">
        <name>L-ascorbate</name>
        <dbReference type="ChEBI" id="CHEBI:38290"/>
    </cofactor>
</comment>
<dbReference type="InterPro" id="IPR042098">
    <property type="entry name" value="TauD-like_sf"/>
</dbReference>